<feature type="non-terminal residue" evidence="1">
    <location>
        <position position="1"/>
    </location>
</feature>
<dbReference type="Proteomes" id="UP000315914">
    <property type="component" value="Unassembled WGS sequence"/>
</dbReference>
<dbReference type="AlphaFoldDB" id="A0A560HK28"/>
<dbReference type="STRING" id="1399419.A5906_00285"/>
<evidence type="ECO:0008006" key="3">
    <source>
        <dbReference type="Google" id="ProtNLM"/>
    </source>
</evidence>
<name>A0A560HK28_9BRAD</name>
<organism evidence="1 2">
    <name type="scientific">Bradyrhizobium sacchari</name>
    <dbReference type="NCBI Taxonomy" id="1399419"/>
    <lineage>
        <taxon>Bacteria</taxon>
        <taxon>Pseudomonadati</taxon>
        <taxon>Pseudomonadota</taxon>
        <taxon>Alphaproteobacteria</taxon>
        <taxon>Hyphomicrobiales</taxon>
        <taxon>Nitrobacteraceae</taxon>
        <taxon>Bradyrhizobium</taxon>
    </lineage>
</organism>
<proteinExistence type="predicted"/>
<gene>
    <name evidence="1" type="ORF">FBZ95_12319</name>
</gene>
<keyword evidence="2" id="KW-1185">Reference proteome</keyword>
<reference evidence="1 2" key="1">
    <citation type="submission" date="2019-06" db="EMBL/GenBank/DDBJ databases">
        <title>Genomic Encyclopedia of Type Strains, Phase IV (KMG-V): Genome sequencing to study the core and pangenomes of soil and plant-associated prokaryotes.</title>
        <authorList>
            <person name="Whitman W."/>
        </authorList>
    </citation>
    <scope>NUCLEOTIDE SEQUENCE [LARGE SCALE GENOMIC DNA]</scope>
    <source>
        <strain evidence="1 2">BR 10556</strain>
    </source>
</reference>
<evidence type="ECO:0000313" key="2">
    <source>
        <dbReference type="Proteomes" id="UP000315914"/>
    </source>
</evidence>
<evidence type="ECO:0000313" key="1">
    <source>
        <dbReference type="EMBL" id="TWB65874.1"/>
    </source>
</evidence>
<accession>A0A560HK28</accession>
<dbReference type="EMBL" id="VITW01000023">
    <property type="protein sequence ID" value="TWB65874.1"/>
    <property type="molecule type" value="Genomic_DNA"/>
</dbReference>
<comment type="caution">
    <text evidence="1">The sequence shown here is derived from an EMBL/GenBank/DDBJ whole genome shotgun (WGS) entry which is preliminary data.</text>
</comment>
<protein>
    <recommendedName>
        <fullName evidence="3">Transposase</fullName>
    </recommendedName>
</protein>
<sequence length="27" mass="2903">ACARKLLIYANTVVARGTPWLQNTAAT</sequence>